<gene>
    <name evidence="8" type="ORF">S03H2_72364</name>
</gene>
<proteinExistence type="predicted"/>
<dbReference type="PANTHER" id="PTHR33778:SF1">
    <property type="entry name" value="MAGNESIUM TRANSPORTER YHID-RELATED"/>
    <property type="match status" value="1"/>
</dbReference>
<comment type="caution">
    <text evidence="8">The sequence shown here is derived from an EMBL/GenBank/DDBJ whole genome shotgun (WGS) entry which is preliminary data.</text>
</comment>
<keyword evidence="4 6" id="KW-1133">Transmembrane helix</keyword>
<keyword evidence="5 6" id="KW-0472">Membrane</keyword>
<dbReference type="InterPro" id="IPR049177">
    <property type="entry name" value="MgtC_SapB_SrpB_YhiD_N"/>
</dbReference>
<feature type="non-terminal residue" evidence="8">
    <location>
        <position position="1"/>
    </location>
</feature>
<name>X1L1T7_9ZZZZ</name>
<comment type="subcellular location">
    <subcellularLocation>
        <location evidence="1">Cell membrane</location>
        <topology evidence="1">Multi-pass membrane protein</topology>
    </subcellularLocation>
</comment>
<evidence type="ECO:0000313" key="8">
    <source>
        <dbReference type="EMBL" id="GAH99860.1"/>
    </source>
</evidence>
<dbReference type="EMBL" id="BARU01048877">
    <property type="protein sequence ID" value="GAH99860.1"/>
    <property type="molecule type" value="Genomic_DNA"/>
</dbReference>
<evidence type="ECO:0000256" key="4">
    <source>
        <dbReference type="ARBA" id="ARBA00022989"/>
    </source>
</evidence>
<evidence type="ECO:0000256" key="2">
    <source>
        <dbReference type="ARBA" id="ARBA00022475"/>
    </source>
</evidence>
<dbReference type="InterPro" id="IPR003416">
    <property type="entry name" value="MgtC/SapB/SrpB/YhiD_fam"/>
</dbReference>
<evidence type="ECO:0000256" key="6">
    <source>
        <dbReference type="SAM" id="Phobius"/>
    </source>
</evidence>
<feature type="transmembrane region" description="Helical" evidence="6">
    <location>
        <begin position="22"/>
        <end position="55"/>
    </location>
</feature>
<evidence type="ECO:0000256" key="5">
    <source>
        <dbReference type="ARBA" id="ARBA00023136"/>
    </source>
</evidence>
<dbReference type="PANTHER" id="PTHR33778">
    <property type="entry name" value="PROTEIN MGTC"/>
    <property type="match status" value="1"/>
</dbReference>
<keyword evidence="3 6" id="KW-0812">Transmembrane</keyword>
<reference evidence="8" key="1">
    <citation type="journal article" date="2014" name="Front. Microbiol.">
        <title>High frequency of phylogenetically diverse reductive dehalogenase-homologous genes in deep subseafloor sedimentary metagenomes.</title>
        <authorList>
            <person name="Kawai M."/>
            <person name="Futagami T."/>
            <person name="Toyoda A."/>
            <person name="Takaki Y."/>
            <person name="Nishi S."/>
            <person name="Hori S."/>
            <person name="Arai W."/>
            <person name="Tsubouchi T."/>
            <person name="Morono Y."/>
            <person name="Uchiyama I."/>
            <person name="Ito T."/>
            <person name="Fujiyama A."/>
            <person name="Inagaki F."/>
            <person name="Takami H."/>
        </authorList>
    </citation>
    <scope>NUCLEOTIDE SEQUENCE</scope>
    <source>
        <strain evidence="8">Expedition CK06-06</strain>
    </source>
</reference>
<keyword evidence="2" id="KW-1003">Cell membrane</keyword>
<evidence type="ECO:0000256" key="3">
    <source>
        <dbReference type="ARBA" id="ARBA00022692"/>
    </source>
</evidence>
<accession>X1L1T7</accession>
<protein>
    <recommendedName>
        <fullName evidence="7">MgtC/SapB/SrpB/YhiD N-terminal domain-containing protein</fullName>
    </recommendedName>
</protein>
<dbReference type="GO" id="GO:0005886">
    <property type="term" value="C:plasma membrane"/>
    <property type="evidence" value="ECO:0007669"/>
    <property type="project" value="UniProtKB-SubCell"/>
</dbReference>
<organism evidence="8">
    <name type="scientific">marine sediment metagenome</name>
    <dbReference type="NCBI Taxonomy" id="412755"/>
    <lineage>
        <taxon>unclassified sequences</taxon>
        <taxon>metagenomes</taxon>
        <taxon>ecological metagenomes</taxon>
    </lineage>
</organism>
<dbReference type="AlphaFoldDB" id="X1L1T7"/>
<feature type="domain" description="MgtC/SapB/SrpB/YhiD N-terminal" evidence="7">
    <location>
        <begin position="1"/>
        <end position="59"/>
    </location>
</feature>
<evidence type="ECO:0000259" key="7">
    <source>
        <dbReference type="Pfam" id="PF02308"/>
    </source>
</evidence>
<evidence type="ECO:0000256" key="1">
    <source>
        <dbReference type="ARBA" id="ARBA00004651"/>
    </source>
</evidence>
<dbReference type="Pfam" id="PF02308">
    <property type="entry name" value="MgtC"/>
    <property type="match status" value="1"/>
</dbReference>
<sequence length="60" mass="6052">FLGAGAIIRREKGAVEGLTTAATIWAVAGIGLAAGAGLYLISALAAVIILIVLFLPHPIR</sequence>